<dbReference type="GO" id="GO:0005524">
    <property type="term" value="F:ATP binding"/>
    <property type="evidence" value="ECO:0007669"/>
    <property type="project" value="UniProtKB-KW"/>
</dbReference>
<evidence type="ECO:0000256" key="2">
    <source>
        <dbReference type="ARBA" id="ARBA00022475"/>
    </source>
</evidence>
<keyword evidence="11" id="KW-1185">Reference proteome</keyword>
<feature type="domain" description="ABC transporter" evidence="9">
    <location>
        <begin position="255"/>
        <end position="507"/>
    </location>
</feature>
<keyword evidence="6 10" id="KW-0067">ATP-binding</keyword>
<evidence type="ECO:0000256" key="5">
    <source>
        <dbReference type="ARBA" id="ARBA00022741"/>
    </source>
</evidence>
<dbReference type="Pfam" id="PF00005">
    <property type="entry name" value="ABC_tran"/>
    <property type="match status" value="2"/>
</dbReference>
<evidence type="ECO:0000256" key="8">
    <source>
        <dbReference type="ARBA" id="ARBA00023136"/>
    </source>
</evidence>
<feature type="domain" description="ABC transporter" evidence="9">
    <location>
        <begin position="13"/>
        <end position="250"/>
    </location>
</feature>
<dbReference type="PROSITE" id="PS00211">
    <property type="entry name" value="ABC_TRANSPORTER_1"/>
    <property type="match status" value="1"/>
</dbReference>
<dbReference type="InterPro" id="IPR003593">
    <property type="entry name" value="AAA+_ATPase"/>
</dbReference>
<evidence type="ECO:0000256" key="4">
    <source>
        <dbReference type="ARBA" id="ARBA00022737"/>
    </source>
</evidence>
<dbReference type="SUPFAM" id="SSF52540">
    <property type="entry name" value="P-loop containing nucleoside triphosphate hydrolases"/>
    <property type="match status" value="2"/>
</dbReference>
<keyword evidence="1" id="KW-0813">Transport</keyword>
<keyword evidence="2" id="KW-1003">Cell membrane</keyword>
<evidence type="ECO:0000313" key="11">
    <source>
        <dbReference type="Proteomes" id="UP001595528"/>
    </source>
</evidence>
<organism evidence="10 11">
    <name type="scientific">Marinibaculum pumilum</name>
    <dbReference type="NCBI Taxonomy" id="1766165"/>
    <lineage>
        <taxon>Bacteria</taxon>
        <taxon>Pseudomonadati</taxon>
        <taxon>Pseudomonadota</taxon>
        <taxon>Alphaproteobacteria</taxon>
        <taxon>Rhodospirillales</taxon>
        <taxon>Rhodospirillaceae</taxon>
        <taxon>Marinibaculum</taxon>
    </lineage>
</organism>
<dbReference type="Proteomes" id="UP001595528">
    <property type="component" value="Unassembled WGS sequence"/>
</dbReference>
<dbReference type="RefSeq" id="WP_379900080.1">
    <property type="nucleotide sequence ID" value="NZ_JBHRTR010000025.1"/>
</dbReference>
<dbReference type="EMBL" id="JBHRTR010000025">
    <property type="protein sequence ID" value="MFC3227694.1"/>
    <property type="molecule type" value="Genomic_DNA"/>
</dbReference>
<protein>
    <submittedName>
        <fullName evidence="10">Sugar ABC transporter ATP-binding protein</fullName>
    </submittedName>
</protein>
<sequence length="507" mass="54194">MTVMADRAPPPILAVTGLAKAFGRTRALKGVDFELVPGEIHALVGENGAGKSTLIRILAGDHAPDAGEIRLDGVPVRFAHPGDAIAGGVGFVHQIPAFVPDLSVSENYLLGLPYDRRRAGLIDWRAVHRDCREALARLGLVVDPRLPIRHLTAHQRQMVAVARAIRRQPKILVLDEVTASLSEPEVALLLGQISRLKRSGVAIVYVSHRLEEIFRVANRVTVLRDGLRVATLAVAGLTTEDVARHIVGSEAGDLFRREEVATIAGDATPRLAVAGLGDGRLAGIDLQVAAGEIVGLAGLGASGRSRLLRMLGGAAPCREGRILLDGVPCSYRSTRDALAQGVALVTEDRNTDGYVESLPIWQNVTLPWPHRFSHFGVLDLDRERREAAGAAERLGVKMPSIDASMTALSGGNQQKAIFARWVTGPVRLLLLDEPTHGVDIGSKAQIYDIVRGLAARGIAILVASSELEELEALCHRVLLLRGGTIDAQLAGAAITKDRILHNLLAAQ</sequence>
<proteinExistence type="predicted"/>
<keyword evidence="8" id="KW-0472">Membrane</keyword>
<dbReference type="Gene3D" id="3.40.50.300">
    <property type="entry name" value="P-loop containing nucleotide triphosphate hydrolases"/>
    <property type="match status" value="2"/>
</dbReference>
<dbReference type="InterPro" id="IPR003439">
    <property type="entry name" value="ABC_transporter-like_ATP-bd"/>
</dbReference>
<gene>
    <name evidence="10" type="ORF">ACFOGJ_10655</name>
</gene>
<dbReference type="InterPro" id="IPR017871">
    <property type="entry name" value="ABC_transporter-like_CS"/>
</dbReference>
<accession>A0ABV7KZT6</accession>
<dbReference type="PROSITE" id="PS50893">
    <property type="entry name" value="ABC_TRANSPORTER_2"/>
    <property type="match status" value="2"/>
</dbReference>
<keyword evidence="7" id="KW-1278">Translocase</keyword>
<evidence type="ECO:0000256" key="1">
    <source>
        <dbReference type="ARBA" id="ARBA00022448"/>
    </source>
</evidence>
<evidence type="ECO:0000259" key="9">
    <source>
        <dbReference type="PROSITE" id="PS50893"/>
    </source>
</evidence>
<reference evidence="11" key="1">
    <citation type="journal article" date="2019" name="Int. J. Syst. Evol. Microbiol.">
        <title>The Global Catalogue of Microorganisms (GCM) 10K type strain sequencing project: providing services to taxonomists for standard genome sequencing and annotation.</title>
        <authorList>
            <consortium name="The Broad Institute Genomics Platform"/>
            <consortium name="The Broad Institute Genome Sequencing Center for Infectious Disease"/>
            <person name="Wu L."/>
            <person name="Ma J."/>
        </authorList>
    </citation>
    <scope>NUCLEOTIDE SEQUENCE [LARGE SCALE GENOMIC DNA]</scope>
    <source>
        <strain evidence="11">KCTC 42964</strain>
    </source>
</reference>
<keyword evidence="3" id="KW-0762">Sugar transport</keyword>
<dbReference type="SMART" id="SM00382">
    <property type="entry name" value="AAA"/>
    <property type="match status" value="2"/>
</dbReference>
<evidence type="ECO:0000313" key="10">
    <source>
        <dbReference type="EMBL" id="MFC3227694.1"/>
    </source>
</evidence>
<keyword evidence="4" id="KW-0677">Repeat</keyword>
<dbReference type="PANTHER" id="PTHR43790:SF3">
    <property type="entry name" value="D-ALLOSE IMPORT ATP-BINDING PROTEIN ALSA-RELATED"/>
    <property type="match status" value="1"/>
</dbReference>
<evidence type="ECO:0000256" key="6">
    <source>
        <dbReference type="ARBA" id="ARBA00022840"/>
    </source>
</evidence>
<dbReference type="InterPro" id="IPR027417">
    <property type="entry name" value="P-loop_NTPase"/>
</dbReference>
<keyword evidence="5" id="KW-0547">Nucleotide-binding</keyword>
<evidence type="ECO:0000256" key="7">
    <source>
        <dbReference type="ARBA" id="ARBA00022967"/>
    </source>
</evidence>
<comment type="caution">
    <text evidence="10">The sequence shown here is derived from an EMBL/GenBank/DDBJ whole genome shotgun (WGS) entry which is preliminary data.</text>
</comment>
<dbReference type="PANTHER" id="PTHR43790">
    <property type="entry name" value="CARBOHYDRATE TRANSPORT ATP-BINDING PROTEIN MG119-RELATED"/>
    <property type="match status" value="1"/>
</dbReference>
<dbReference type="CDD" id="cd03216">
    <property type="entry name" value="ABC_Carb_Monos_I"/>
    <property type="match status" value="1"/>
</dbReference>
<evidence type="ECO:0000256" key="3">
    <source>
        <dbReference type="ARBA" id="ARBA00022597"/>
    </source>
</evidence>
<name>A0ABV7KZT6_9PROT</name>
<dbReference type="InterPro" id="IPR050107">
    <property type="entry name" value="ABC_carbohydrate_import_ATPase"/>
</dbReference>
<dbReference type="CDD" id="cd03215">
    <property type="entry name" value="ABC_Carb_Monos_II"/>
    <property type="match status" value="1"/>
</dbReference>